<dbReference type="Gene3D" id="3.30.590.20">
    <property type="match status" value="1"/>
</dbReference>
<keyword evidence="8" id="KW-0809">Transit peptide</keyword>
<organism evidence="11 12">
    <name type="scientific">Commensalibacter melissae</name>
    <dbReference type="NCBI Taxonomy" id="2070537"/>
    <lineage>
        <taxon>Bacteria</taxon>
        <taxon>Pseudomonadati</taxon>
        <taxon>Pseudomonadota</taxon>
        <taxon>Alphaproteobacteria</taxon>
        <taxon>Acetobacterales</taxon>
        <taxon>Acetobacteraceae</taxon>
    </lineage>
</organism>
<evidence type="ECO:0000256" key="10">
    <source>
        <dbReference type="PIRNR" id="PIRNR017901"/>
    </source>
</evidence>
<keyword evidence="6 10" id="KW-0547">Nucleotide-binding</keyword>
<name>A0A318N0L1_9PROT</name>
<dbReference type="GO" id="GO:0004357">
    <property type="term" value="F:glutamate-cysteine ligase activity"/>
    <property type="evidence" value="ECO:0007669"/>
    <property type="project" value="UniProtKB-UniRule"/>
</dbReference>
<evidence type="ECO:0000313" key="11">
    <source>
        <dbReference type="EMBL" id="PXZ00307.1"/>
    </source>
</evidence>
<evidence type="ECO:0000256" key="8">
    <source>
        <dbReference type="ARBA" id="ARBA00022946"/>
    </source>
</evidence>
<comment type="function">
    <text evidence="10">Catalyzes the synthesis of gamma-glutamylcysteine (gamma-GC).</text>
</comment>
<dbReference type="InterPro" id="IPR035434">
    <property type="entry name" value="GCL_bact_plant"/>
</dbReference>
<keyword evidence="12" id="KW-1185">Reference proteome</keyword>
<dbReference type="GO" id="GO:0006750">
    <property type="term" value="P:glutathione biosynthetic process"/>
    <property type="evidence" value="ECO:0007669"/>
    <property type="project" value="UniProtKB-UniRule"/>
</dbReference>
<evidence type="ECO:0000256" key="6">
    <source>
        <dbReference type="ARBA" id="ARBA00022741"/>
    </source>
</evidence>
<reference evidence="11 12" key="1">
    <citation type="submission" date="2018-05" db="EMBL/GenBank/DDBJ databases">
        <title>Reference genomes for bee gut microbiota database.</title>
        <authorList>
            <person name="Ellegaard K.M."/>
        </authorList>
    </citation>
    <scope>NUCLEOTIDE SEQUENCE [LARGE SCALE GENOMIC DNA]</scope>
    <source>
        <strain evidence="11 12">ESL0284</strain>
    </source>
</reference>
<dbReference type="PANTHER" id="PTHR34378:SF1">
    <property type="entry name" value="GLUTAMATE--CYSTEINE LIGASE, CHLOROPLASTIC"/>
    <property type="match status" value="1"/>
</dbReference>
<evidence type="ECO:0000256" key="7">
    <source>
        <dbReference type="ARBA" id="ARBA00022840"/>
    </source>
</evidence>
<evidence type="ECO:0000256" key="3">
    <source>
        <dbReference type="ARBA" id="ARBA00011153"/>
    </source>
</evidence>
<protein>
    <recommendedName>
        <fullName evidence="10">Glutamate--cysteine ligase</fullName>
        <ecNumber evidence="10">6.3.2.2</ecNumber>
    </recommendedName>
</protein>
<evidence type="ECO:0000256" key="9">
    <source>
        <dbReference type="ARBA" id="ARBA00023157"/>
    </source>
</evidence>
<dbReference type="PANTHER" id="PTHR34378">
    <property type="entry name" value="GLUTAMATE--CYSTEINE LIGASE, CHLOROPLASTIC"/>
    <property type="match status" value="1"/>
</dbReference>
<proteinExistence type="inferred from homology"/>
<dbReference type="SUPFAM" id="SSF55931">
    <property type="entry name" value="Glutamine synthetase/guanido kinase"/>
    <property type="match status" value="1"/>
</dbReference>
<accession>A0A318N0L1</accession>
<dbReference type="EC" id="6.3.2.2" evidence="10"/>
<evidence type="ECO:0000256" key="2">
    <source>
        <dbReference type="ARBA" id="ARBA00010253"/>
    </source>
</evidence>
<evidence type="ECO:0000256" key="1">
    <source>
        <dbReference type="ARBA" id="ARBA00005006"/>
    </source>
</evidence>
<comment type="caution">
    <text evidence="11">The sequence shown here is derived from an EMBL/GenBank/DDBJ whole genome shotgun (WGS) entry which is preliminary data.</text>
</comment>
<keyword evidence="9" id="KW-1015">Disulfide bond</keyword>
<dbReference type="InterPro" id="IPR014746">
    <property type="entry name" value="Gln_synth/guanido_kin_cat_dom"/>
</dbReference>
<evidence type="ECO:0000256" key="4">
    <source>
        <dbReference type="ARBA" id="ARBA00022598"/>
    </source>
</evidence>
<dbReference type="GO" id="GO:0005524">
    <property type="term" value="F:ATP binding"/>
    <property type="evidence" value="ECO:0007669"/>
    <property type="project" value="UniProtKB-UniRule"/>
</dbReference>
<dbReference type="RefSeq" id="WP_110439230.1">
    <property type="nucleotide sequence ID" value="NZ_CP046393.1"/>
</dbReference>
<dbReference type="Proteomes" id="UP000247565">
    <property type="component" value="Unassembled WGS sequence"/>
</dbReference>
<evidence type="ECO:0000256" key="5">
    <source>
        <dbReference type="ARBA" id="ARBA00022684"/>
    </source>
</evidence>
<comment type="similarity">
    <text evidence="2">Belongs to the carboxylate-amine ligase family. Glutamate--cysteine ligase type 2 subfamily.</text>
</comment>
<dbReference type="OrthoDB" id="9780152at2"/>
<comment type="catalytic activity">
    <reaction evidence="10">
        <text>L-cysteine + L-glutamate + ATP = gamma-L-glutamyl-L-cysteine + ADP + phosphate + H(+)</text>
        <dbReference type="Rhea" id="RHEA:13285"/>
        <dbReference type="ChEBI" id="CHEBI:15378"/>
        <dbReference type="ChEBI" id="CHEBI:29985"/>
        <dbReference type="ChEBI" id="CHEBI:30616"/>
        <dbReference type="ChEBI" id="CHEBI:35235"/>
        <dbReference type="ChEBI" id="CHEBI:43474"/>
        <dbReference type="ChEBI" id="CHEBI:58173"/>
        <dbReference type="ChEBI" id="CHEBI:456216"/>
        <dbReference type="EC" id="6.3.2.2"/>
    </reaction>
</comment>
<comment type="similarity">
    <text evidence="10">Belongs to the glutamate--cysteine ligase type 2 family. EgtA subfamily.</text>
</comment>
<dbReference type="AlphaFoldDB" id="A0A318N0L1"/>
<keyword evidence="5" id="KW-0317">Glutathione biosynthesis</keyword>
<dbReference type="EMBL" id="QGLT01000003">
    <property type="protein sequence ID" value="PXZ00307.1"/>
    <property type="molecule type" value="Genomic_DNA"/>
</dbReference>
<dbReference type="PIRSF" id="PIRSF017901">
    <property type="entry name" value="GCL"/>
    <property type="match status" value="1"/>
</dbReference>
<dbReference type="InterPro" id="IPR011556">
    <property type="entry name" value="Glut_cys_lig_pln_type"/>
</dbReference>
<dbReference type="Pfam" id="PF04107">
    <property type="entry name" value="GCS2"/>
    <property type="match status" value="1"/>
</dbReference>
<keyword evidence="4 10" id="KW-0436">Ligase</keyword>
<dbReference type="InterPro" id="IPR006336">
    <property type="entry name" value="GCS2"/>
</dbReference>
<gene>
    <name evidence="11" type="ORF">DK869_06670</name>
</gene>
<comment type="pathway">
    <text evidence="1">Sulfur metabolism; glutathione biosynthesis; glutathione from L-cysteine and L-glutamate: step 1/2.</text>
</comment>
<sequence>MSSLIDHDQTLVTSVKQLADYLAGGCKPVQNWRIGTEHEKFGFINSQNDRDYLFPPAYKPDGIEDVLKNIQDQHESWQPLYDMNNLIGFNGDRGAISLEPAGQFELSGAPVETLHETRREMDLHFQDMHRAADSLALGFSPLGFHPFARRDQMPWMPKKRYEIMKAYMPKVGKLGLDMMTRTCTVQVNLDFSSEKDMARKMRVSLALQPIFTALFANSPFYEGKPSGLQSMRAYIWTDTDNQRAGMPDVFFDDHFGFEHYIEWLLDVPMYFVIRHGKMIDVSGASFRAWIQGRTPAGLEHEKLTMGDFKNHITVAFPDVRLKQYLEMRGADAGSREMMIAMSAFWTGLLYDSSTLLAVEKLVREQEWSVYKALRNKVIGQGLSASIGRENLREFMKRLLQLAQQGLKNRNFKDENDDDETKYLIPLFEIAEGGPTQSEYWLHRYETVWGGDVRRIMKESMI</sequence>
<comment type="subunit">
    <text evidence="3">Homodimer or monomer when oxidized or reduced, respectively.</text>
</comment>
<dbReference type="NCBIfam" id="TIGR01436">
    <property type="entry name" value="glu_cys_lig_pln"/>
    <property type="match status" value="1"/>
</dbReference>
<keyword evidence="7 10" id="KW-0067">ATP-binding</keyword>
<evidence type="ECO:0000313" key="12">
    <source>
        <dbReference type="Proteomes" id="UP000247565"/>
    </source>
</evidence>